<dbReference type="GO" id="GO:0043337">
    <property type="term" value="F:cardiolipin synthase (CMP-forming)"/>
    <property type="evidence" value="ECO:0007669"/>
    <property type="project" value="TreeGrafter"/>
</dbReference>
<keyword evidence="4 12" id="KW-0812">Transmembrane</keyword>
<protein>
    <submittedName>
        <fullName evidence="13">CDP-alcohol phosphatidyltransferase-domain-containing protein</fullName>
    </submittedName>
</protein>
<dbReference type="InterPro" id="IPR000462">
    <property type="entry name" value="CDP-OH_P_trans"/>
</dbReference>
<keyword evidence="14" id="KW-1185">Reference proteome</keyword>
<comment type="caution">
    <text evidence="13">The sequence shown here is derived from an EMBL/GenBank/DDBJ whole genome shotgun (WGS) entry which is preliminary data.</text>
</comment>
<evidence type="ECO:0000313" key="13">
    <source>
        <dbReference type="EMBL" id="KAK4457958.1"/>
    </source>
</evidence>
<evidence type="ECO:0000256" key="1">
    <source>
        <dbReference type="ARBA" id="ARBA00004141"/>
    </source>
</evidence>
<dbReference type="InterPro" id="IPR043130">
    <property type="entry name" value="CDP-OH_PTrfase_TM_dom"/>
</dbReference>
<accession>A0AAV9HC03</accession>
<dbReference type="GO" id="GO:0032049">
    <property type="term" value="P:cardiolipin biosynthetic process"/>
    <property type="evidence" value="ECO:0007669"/>
    <property type="project" value="TreeGrafter"/>
</dbReference>
<keyword evidence="7 12" id="KW-0472">Membrane</keyword>
<evidence type="ECO:0000256" key="8">
    <source>
        <dbReference type="ARBA" id="ARBA00023209"/>
    </source>
</evidence>
<sequence>MLELSMRFSNAVRCRPAVRLVNRVAGSSGFLPGRREMRLATIGMGLAVAERKGRVMGPLVAARWLWVSPSRKREEDKQTSPKSISPSSAITKILNKTPSPLSNKRENIYTIPNILTASRIVLSPFIGYCILHDYHSWALGLFAYAGITDLLDGWIARRWKLQTVVGTIIDPMADKMLMTVLVVALTMKAALPLWLAVIILGRDVGLAISALYFRWISLPPPKTMARYWDFSLPSAEVRPTTISKYNTFLQLGLMGLTTVAPVITAVDFGVALTGLQYIVATTTIWSGASYIFSKGAVKILTKPEVDAAEEEKKSEKAEEEESAKQIESEKKL</sequence>
<keyword evidence="2" id="KW-0444">Lipid biosynthesis</keyword>
<evidence type="ECO:0000256" key="2">
    <source>
        <dbReference type="ARBA" id="ARBA00022516"/>
    </source>
</evidence>
<evidence type="ECO:0000256" key="10">
    <source>
        <dbReference type="RuleBase" id="RU003750"/>
    </source>
</evidence>
<dbReference type="GO" id="GO:0005739">
    <property type="term" value="C:mitochondrion"/>
    <property type="evidence" value="ECO:0007669"/>
    <property type="project" value="TreeGrafter"/>
</dbReference>
<keyword evidence="8" id="KW-0594">Phospholipid biosynthesis</keyword>
<dbReference type="InterPro" id="IPR048254">
    <property type="entry name" value="CDP_ALCOHOL_P_TRANSF_CS"/>
</dbReference>
<evidence type="ECO:0000256" key="4">
    <source>
        <dbReference type="ARBA" id="ARBA00022692"/>
    </source>
</evidence>
<dbReference type="PANTHER" id="PTHR14269">
    <property type="entry name" value="CDP-DIACYLGLYCEROL--GLYCEROL-3-PHOSPHATE 3-PHOSPHATIDYLTRANSFERASE-RELATED"/>
    <property type="match status" value="1"/>
</dbReference>
<evidence type="ECO:0000256" key="9">
    <source>
        <dbReference type="ARBA" id="ARBA00023264"/>
    </source>
</evidence>
<name>A0AAV9HC03_9PEZI</name>
<evidence type="ECO:0000256" key="6">
    <source>
        <dbReference type="ARBA" id="ARBA00023098"/>
    </source>
</evidence>
<organism evidence="13 14">
    <name type="scientific">Cladorrhinum samala</name>
    <dbReference type="NCBI Taxonomy" id="585594"/>
    <lineage>
        <taxon>Eukaryota</taxon>
        <taxon>Fungi</taxon>
        <taxon>Dikarya</taxon>
        <taxon>Ascomycota</taxon>
        <taxon>Pezizomycotina</taxon>
        <taxon>Sordariomycetes</taxon>
        <taxon>Sordariomycetidae</taxon>
        <taxon>Sordariales</taxon>
        <taxon>Podosporaceae</taxon>
        <taxon>Cladorrhinum</taxon>
    </lineage>
</organism>
<dbReference type="PANTHER" id="PTHR14269:SF60">
    <property type="entry name" value="CARDIOLIPIN SYNTHASE (CMP-FORMING)"/>
    <property type="match status" value="1"/>
</dbReference>
<dbReference type="Gene3D" id="1.20.120.1760">
    <property type="match status" value="1"/>
</dbReference>
<keyword evidence="3 10" id="KW-0808">Transferase</keyword>
<comment type="subcellular location">
    <subcellularLocation>
        <location evidence="1">Membrane</location>
        <topology evidence="1">Multi-pass membrane protein</topology>
    </subcellularLocation>
</comment>
<evidence type="ECO:0000256" key="3">
    <source>
        <dbReference type="ARBA" id="ARBA00022679"/>
    </source>
</evidence>
<dbReference type="EMBL" id="MU865089">
    <property type="protein sequence ID" value="KAK4457958.1"/>
    <property type="molecule type" value="Genomic_DNA"/>
</dbReference>
<proteinExistence type="inferred from homology"/>
<gene>
    <name evidence="13" type="ORF">QBC42DRAFT_277892</name>
</gene>
<feature type="transmembrane region" description="Helical" evidence="12">
    <location>
        <begin position="137"/>
        <end position="156"/>
    </location>
</feature>
<keyword evidence="5 12" id="KW-1133">Transmembrane helix</keyword>
<dbReference type="Pfam" id="PF01066">
    <property type="entry name" value="CDP-OH_P_transf"/>
    <property type="match status" value="1"/>
</dbReference>
<keyword evidence="9" id="KW-1208">Phospholipid metabolism</keyword>
<dbReference type="AlphaFoldDB" id="A0AAV9HC03"/>
<evidence type="ECO:0000256" key="11">
    <source>
        <dbReference type="SAM" id="MobiDB-lite"/>
    </source>
</evidence>
<reference evidence="13" key="2">
    <citation type="submission" date="2023-06" db="EMBL/GenBank/DDBJ databases">
        <authorList>
            <consortium name="Lawrence Berkeley National Laboratory"/>
            <person name="Mondo S.J."/>
            <person name="Hensen N."/>
            <person name="Bonometti L."/>
            <person name="Westerberg I."/>
            <person name="Brannstrom I.O."/>
            <person name="Guillou S."/>
            <person name="Cros-Aarteil S."/>
            <person name="Calhoun S."/>
            <person name="Haridas S."/>
            <person name="Kuo A."/>
            <person name="Pangilinan J."/>
            <person name="Riley R."/>
            <person name="Labutti K."/>
            <person name="Andreopoulos B."/>
            <person name="Lipzen A."/>
            <person name="Chen C."/>
            <person name="Yanf M."/>
            <person name="Daum C."/>
            <person name="Ng V."/>
            <person name="Clum A."/>
            <person name="Steindorff A."/>
            <person name="Ohm R."/>
            <person name="Martin F."/>
            <person name="Silar P."/>
            <person name="Natvig D."/>
            <person name="Lalanne C."/>
            <person name="Gautier V."/>
            <person name="Ament-Velasquez S.L."/>
            <person name="Kruys A."/>
            <person name="Hutchinson M.I."/>
            <person name="Powell A.J."/>
            <person name="Barry K."/>
            <person name="Miller A.N."/>
            <person name="Grigoriev I.V."/>
            <person name="Debuchy R."/>
            <person name="Gladieux P."/>
            <person name="Thoren M.H."/>
            <person name="Johannesson H."/>
        </authorList>
    </citation>
    <scope>NUCLEOTIDE SEQUENCE</scope>
    <source>
        <strain evidence="13">PSN324</strain>
    </source>
</reference>
<evidence type="ECO:0000256" key="12">
    <source>
        <dbReference type="SAM" id="Phobius"/>
    </source>
</evidence>
<feature type="transmembrane region" description="Helical" evidence="12">
    <location>
        <begin position="248"/>
        <end position="268"/>
    </location>
</feature>
<comment type="similarity">
    <text evidence="10">Belongs to the CDP-alcohol phosphatidyltransferase class-I family.</text>
</comment>
<feature type="region of interest" description="Disordered" evidence="11">
    <location>
        <begin position="307"/>
        <end position="332"/>
    </location>
</feature>
<evidence type="ECO:0000313" key="14">
    <source>
        <dbReference type="Proteomes" id="UP001321749"/>
    </source>
</evidence>
<dbReference type="Proteomes" id="UP001321749">
    <property type="component" value="Unassembled WGS sequence"/>
</dbReference>
<dbReference type="PROSITE" id="PS00379">
    <property type="entry name" value="CDP_ALCOHOL_P_TRANSF"/>
    <property type="match status" value="1"/>
</dbReference>
<dbReference type="FunFam" id="1.20.120.1760:FF:000017">
    <property type="entry name" value="Phosphatidyl synthase"/>
    <property type="match status" value="1"/>
</dbReference>
<evidence type="ECO:0000256" key="7">
    <source>
        <dbReference type="ARBA" id="ARBA00023136"/>
    </source>
</evidence>
<dbReference type="InterPro" id="IPR050324">
    <property type="entry name" value="CDP-alcohol_PTase-I"/>
</dbReference>
<evidence type="ECO:0000256" key="5">
    <source>
        <dbReference type="ARBA" id="ARBA00022989"/>
    </source>
</evidence>
<dbReference type="GO" id="GO:0016020">
    <property type="term" value="C:membrane"/>
    <property type="evidence" value="ECO:0007669"/>
    <property type="project" value="UniProtKB-SubCell"/>
</dbReference>
<reference evidence="13" key="1">
    <citation type="journal article" date="2023" name="Mol. Phylogenet. Evol.">
        <title>Genome-scale phylogeny and comparative genomics of the fungal order Sordariales.</title>
        <authorList>
            <person name="Hensen N."/>
            <person name="Bonometti L."/>
            <person name="Westerberg I."/>
            <person name="Brannstrom I.O."/>
            <person name="Guillou S."/>
            <person name="Cros-Aarteil S."/>
            <person name="Calhoun S."/>
            <person name="Haridas S."/>
            <person name="Kuo A."/>
            <person name="Mondo S."/>
            <person name="Pangilinan J."/>
            <person name="Riley R."/>
            <person name="LaButti K."/>
            <person name="Andreopoulos B."/>
            <person name="Lipzen A."/>
            <person name="Chen C."/>
            <person name="Yan M."/>
            <person name="Daum C."/>
            <person name="Ng V."/>
            <person name="Clum A."/>
            <person name="Steindorff A."/>
            <person name="Ohm R.A."/>
            <person name="Martin F."/>
            <person name="Silar P."/>
            <person name="Natvig D.O."/>
            <person name="Lalanne C."/>
            <person name="Gautier V."/>
            <person name="Ament-Velasquez S.L."/>
            <person name="Kruys A."/>
            <person name="Hutchinson M.I."/>
            <person name="Powell A.J."/>
            <person name="Barry K."/>
            <person name="Miller A.N."/>
            <person name="Grigoriev I.V."/>
            <person name="Debuchy R."/>
            <person name="Gladieux P."/>
            <person name="Hiltunen Thoren M."/>
            <person name="Johannesson H."/>
        </authorList>
    </citation>
    <scope>NUCLEOTIDE SEQUENCE</scope>
    <source>
        <strain evidence="13">PSN324</strain>
    </source>
</reference>
<keyword evidence="6" id="KW-0443">Lipid metabolism</keyword>